<dbReference type="InterPro" id="IPR050961">
    <property type="entry name" value="BolA/IbaG_stress_morph_reg"/>
</dbReference>
<dbReference type="Gene3D" id="3.30.300.90">
    <property type="entry name" value="BolA-like"/>
    <property type="match status" value="1"/>
</dbReference>
<dbReference type="Proteomes" id="UP000001269">
    <property type="component" value="Chromosome"/>
</dbReference>
<dbReference type="OrthoDB" id="9812890at2"/>
<dbReference type="InterPro" id="IPR002634">
    <property type="entry name" value="BolA"/>
</dbReference>
<dbReference type="InterPro" id="IPR036065">
    <property type="entry name" value="BolA-like_sf"/>
</dbReference>
<proteinExistence type="inferred from homology"/>
<dbReference type="Pfam" id="PF01722">
    <property type="entry name" value="BolA"/>
    <property type="match status" value="1"/>
</dbReference>
<evidence type="ECO:0000313" key="4">
    <source>
        <dbReference type="Proteomes" id="UP000001269"/>
    </source>
</evidence>
<protein>
    <submittedName>
        <fullName evidence="3">Putative DNA-binding transcriptional regulator</fullName>
    </submittedName>
</protein>
<dbReference type="eggNOG" id="COG5007">
    <property type="taxonomic scope" value="Bacteria"/>
</dbReference>
<gene>
    <name evidence="3" type="primary">yrbA</name>
    <name evidence="3" type="ORF">BAKON_388</name>
</gene>
<organism evidence="3 4">
    <name type="scientific">Buchnera aphidicola str. Ak</name>
    <name type="common">Acyrthosiphon kondoi</name>
    <dbReference type="NCBI Taxonomy" id="1005090"/>
    <lineage>
        <taxon>Bacteria</taxon>
        <taxon>Pseudomonadati</taxon>
        <taxon>Pseudomonadota</taxon>
        <taxon>Gammaproteobacteria</taxon>
        <taxon>Enterobacterales</taxon>
        <taxon>Erwiniaceae</taxon>
        <taxon>Buchnera</taxon>
    </lineage>
</organism>
<dbReference type="RefSeq" id="WP_014499530.1">
    <property type="nucleotide sequence ID" value="NC_017256.1"/>
</dbReference>
<dbReference type="KEGG" id="bak:BAKON_388"/>
<dbReference type="GO" id="GO:0003677">
    <property type="term" value="F:DNA binding"/>
    <property type="evidence" value="ECO:0007669"/>
    <property type="project" value="UniProtKB-KW"/>
</dbReference>
<evidence type="ECO:0000256" key="1">
    <source>
        <dbReference type="ARBA" id="ARBA00005578"/>
    </source>
</evidence>
<dbReference type="PIRSF" id="PIRSF003113">
    <property type="entry name" value="BolA"/>
    <property type="match status" value="1"/>
</dbReference>
<reference evidence="3 4" key="1">
    <citation type="journal article" date="2011" name="PLoS Genet.">
        <title>Sequence conservation and functional constraint on intergenic spacers in reduced genomes of the obligate symbiont buchnera.</title>
        <authorList>
            <person name="Degnan P.H."/>
            <person name="Ochman H."/>
            <person name="Moran N.A."/>
        </authorList>
    </citation>
    <scope>NUCLEOTIDE SEQUENCE [LARGE SCALE GENOMIC DNA]</scope>
    <source>
        <strain evidence="3 4">Ak</strain>
    </source>
</reference>
<dbReference type="PANTHER" id="PTHR46229:SF4">
    <property type="entry name" value="ACID STRESS PROTEIN IBAG"/>
    <property type="match status" value="1"/>
</dbReference>
<evidence type="ECO:0000256" key="2">
    <source>
        <dbReference type="RuleBase" id="RU003860"/>
    </source>
</evidence>
<comment type="similarity">
    <text evidence="1 2">Belongs to the BolA/IbaG family.</text>
</comment>
<dbReference type="AlphaFoldDB" id="G2LN92"/>
<keyword evidence="3" id="KW-0238">DNA-binding</keyword>
<dbReference type="PANTHER" id="PTHR46229">
    <property type="entry name" value="BOLA TRANSCRIPTION REGULATOR"/>
    <property type="match status" value="1"/>
</dbReference>
<name>G2LN92_9GAMM</name>
<evidence type="ECO:0000313" key="3">
    <source>
        <dbReference type="EMBL" id="AEO08730.1"/>
    </source>
</evidence>
<dbReference type="PATRIC" id="fig|1005090.4.peg.380"/>
<accession>G2LN92</accession>
<sequence>MNNQDITSLLINKLNLEKAYVTGDTNHIKIIVIGNLFKDMSQVKRQQIVYTPLIKMITEKHIHAVSIMSYTPEEWKKNKKLY</sequence>
<dbReference type="STRING" id="1005090.BAKON_388"/>
<dbReference type="SUPFAM" id="SSF82657">
    <property type="entry name" value="BolA-like"/>
    <property type="match status" value="1"/>
</dbReference>
<dbReference type="HOGENOM" id="CLU_109462_4_1_6"/>
<dbReference type="EMBL" id="CP002645">
    <property type="protein sequence ID" value="AEO08730.1"/>
    <property type="molecule type" value="Genomic_DNA"/>
</dbReference>